<evidence type="ECO:0000259" key="4">
    <source>
        <dbReference type="Pfam" id="PF04802"/>
    </source>
</evidence>
<evidence type="ECO:0000256" key="1">
    <source>
        <dbReference type="ARBA" id="ARBA00004123"/>
    </source>
</evidence>
<feature type="domain" description="Serine/threonine-protein phosphatase 4 regulatory subunit 3-like central" evidence="4">
    <location>
        <begin position="2"/>
        <end position="193"/>
    </location>
</feature>
<dbReference type="GO" id="GO:0005654">
    <property type="term" value="C:nucleoplasm"/>
    <property type="evidence" value="ECO:0007669"/>
    <property type="project" value="TreeGrafter"/>
</dbReference>
<gene>
    <name evidence="5" type="ORF">COCNU_12G002910</name>
</gene>
<dbReference type="EMBL" id="CM017883">
    <property type="protein sequence ID" value="KAG1365291.1"/>
    <property type="molecule type" value="Genomic_DNA"/>
</dbReference>
<keyword evidence="2" id="KW-0539">Nucleus</keyword>
<sequence>MQKDTIIEIFYEKHLDQLIDVIASSCPPKSNSRTVIKSSGFGSRVESHAASKPEMLSNICELLCFCVIHHLYRIKCYFLANNAIEKVLFLTRRREKFLVVAAVRFMRTIISRNDEHLLRHIVKNNLVKPIIDVFIENGNRYNMLQSGVLELLEYIRKENLKSLIIYIVDSFWNQLQKFEHLGSIQAFKIKYEQSMENCDTKDTATMVDPRKKIEERALEKEEEEYFNEDRTGSGGLVDYEDDDDDEDYNPPPRKSESSTENDELIVFSKTKRKSPATADSKEEVHELSKKQKLDQRVNDVKVASGATACSTGSHTDTATGREPSPPAASHATDTNGVLDEHDTENETAGPQSYNCLSDAVDTREGCGDDCPSIPASNSSPERVVNGKDVTGSEPYSVR</sequence>
<reference evidence="5" key="2">
    <citation type="submission" date="2019-07" db="EMBL/GenBank/DDBJ databases">
        <authorList>
            <person name="Yang Y."/>
            <person name="Bocs S."/>
            <person name="Baudouin L."/>
        </authorList>
    </citation>
    <scope>NUCLEOTIDE SEQUENCE</scope>
    <source>
        <tissue evidence="5">Spear leaf of Hainan Tall coconut</tissue>
    </source>
</reference>
<protein>
    <submittedName>
        <fullName evidence="5">Putative serine/threonine-protein phosphatase 4 regulatory subunit</fullName>
    </submittedName>
</protein>
<dbReference type="InterPro" id="IPR006887">
    <property type="entry name" value="P4R3-like_central_dom"/>
</dbReference>
<evidence type="ECO:0000256" key="3">
    <source>
        <dbReference type="SAM" id="MobiDB-lite"/>
    </source>
</evidence>
<comment type="caution">
    <text evidence="5">The sequence shown here is derived from an EMBL/GenBank/DDBJ whole genome shotgun (WGS) entry which is preliminary data.</text>
</comment>
<feature type="compositionally biased region" description="Acidic residues" evidence="3">
    <location>
        <begin position="238"/>
        <end position="248"/>
    </location>
</feature>
<dbReference type="GO" id="GO:0030289">
    <property type="term" value="C:protein phosphatase 4 complex"/>
    <property type="evidence" value="ECO:0007669"/>
    <property type="project" value="TreeGrafter"/>
</dbReference>
<name>A0A8K0IRK5_COCNU</name>
<keyword evidence="6" id="KW-1185">Reference proteome</keyword>
<dbReference type="PANTHER" id="PTHR23318">
    <property type="entry name" value="ATP SYNTHASE GAMMA-RELATED"/>
    <property type="match status" value="1"/>
</dbReference>
<dbReference type="PANTHER" id="PTHR23318:SF0">
    <property type="entry name" value="SERINE_THREONINE-PROTEIN PHOSPHATASE 4 REGULATORY SUBUNIT 3"/>
    <property type="match status" value="1"/>
</dbReference>
<evidence type="ECO:0000313" key="5">
    <source>
        <dbReference type="EMBL" id="KAG1365291.1"/>
    </source>
</evidence>
<evidence type="ECO:0000256" key="2">
    <source>
        <dbReference type="ARBA" id="ARBA00023242"/>
    </source>
</evidence>
<dbReference type="SUPFAM" id="SSF48371">
    <property type="entry name" value="ARM repeat"/>
    <property type="match status" value="1"/>
</dbReference>
<dbReference type="Proteomes" id="UP000797356">
    <property type="component" value="Chromosome 12"/>
</dbReference>
<feature type="region of interest" description="Disordered" evidence="3">
    <location>
        <begin position="218"/>
        <end position="398"/>
    </location>
</feature>
<dbReference type="AlphaFoldDB" id="A0A8K0IRK5"/>
<dbReference type="Pfam" id="PF04802">
    <property type="entry name" value="PP4R3"/>
    <property type="match status" value="1"/>
</dbReference>
<feature type="compositionally biased region" description="Polar residues" evidence="3">
    <location>
        <begin position="307"/>
        <end position="318"/>
    </location>
</feature>
<dbReference type="GO" id="GO:0072542">
    <property type="term" value="F:protein phosphatase activator activity"/>
    <property type="evidence" value="ECO:0007669"/>
    <property type="project" value="TreeGrafter"/>
</dbReference>
<dbReference type="InterPro" id="IPR016024">
    <property type="entry name" value="ARM-type_fold"/>
</dbReference>
<dbReference type="OrthoDB" id="27483at2759"/>
<reference evidence="5" key="1">
    <citation type="journal article" date="2017" name="Gigascience">
        <title>The genome draft of coconut (Cocos nucifera).</title>
        <authorList>
            <person name="Xiao Y."/>
            <person name="Xu P."/>
            <person name="Fan H."/>
            <person name="Baudouin L."/>
            <person name="Xia W."/>
            <person name="Bocs S."/>
            <person name="Xu J."/>
            <person name="Li Q."/>
            <person name="Guo A."/>
            <person name="Zhou L."/>
            <person name="Li J."/>
            <person name="Wu Y."/>
            <person name="Ma Z."/>
            <person name="Armero A."/>
            <person name="Issali A.E."/>
            <person name="Liu N."/>
            <person name="Peng M."/>
            <person name="Yang Y."/>
        </authorList>
    </citation>
    <scope>NUCLEOTIDE SEQUENCE</scope>
    <source>
        <tissue evidence="5">Spear leaf of Hainan Tall coconut</tissue>
    </source>
</reference>
<feature type="compositionally biased region" description="Polar residues" evidence="3">
    <location>
        <begin position="346"/>
        <end position="355"/>
    </location>
</feature>
<evidence type="ECO:0000313" key="6">
    <source>
        <dbReference type="Proteomes" id="UP000797356"/>
    </source>
</evidence>
<dbReference type="InterPro" id="IPR051137">
    <property type="entry name" value="PP4R3-like"/>
</dbReference>
<organism evidence="5 6">
    <name type="scientific">Cocos nucifera</name>
    <name type="common">Coconut palm</name>
    <dbReference type="NCBI Taxonomy" id="13894"/>
    <lineage>
        <taxon>Eukaryota</taxon>
        <taxon>Viridiplantae</taxon>
        <taxon>Streptophyta</taxon>
        <taxon>Embryophyta</taxon>
        <taxon>Tracheophyta</taxon>
        <taxon>Spermatophyta</taxon>
        <taxon>Magnoliopsida</taxon>
        <taxon>Liliopsida</taxon>
        <taxon>Arecaceae</taxon>
        <taxon>Arecoideae</taxon>
        <taxon>Cocoseae</taxon>
        <taxon>Attaleinae</taxon>
        <taxon>Cocos</taxon>
    </lineage>
</organism>
<proteinExistence type="predicted"/>
<feature type="compositionally biased region" description="Basic and acidic residues" evidence="3">
    <location>
        <begin position="279"/>
        <end position="299"/>
    </location>
</feature>
<comment type="subcellular location">
    <subcellularLocation>
        <location evidence="1">Nucleus</location>
    </subcellularLocation>
</comment>
<accession>A0A8K0IRK5</accession>